<comment type="caution">
    <text evidence="2">The sequence shown here is derived from an EMBL/GenBank/DDBJ whole genome shotgun (WGS) entry which is preliminary data.</text>
</comment>
<reference evidence="2 3" key="1">
    <citation type="journal article" date="2021" name="Elife">
        <title>Chloroplast acquisition without the gene transfer in kleptoplastic sea slugs, Plakobranchus ocellatus.</title>
        <authorList>
            <person name="Maeda T."/>
            <person name="Takahashi S."/>
            <person name="Yoshida T."/>
            <person name="Shimamura S."/>
            <person name="Takaki Y."/>
            <person name="Nagai Y."/>
            <person name="Toyoda A."/>
            <person name="Suzuki Y."/>
            <person name="Arimoto A."/>
            <person name="Ishii H."/>
            <person name="Satoh N."/>
            <person name="Nishiyama T."/>
            <person name="Hasebe M."/>
            <person name="Maruyama T."/>
            <person name="Minagawa J."/>
            <person name="Obokata J."/>
            <person name="Shigenobu S."/>
        </authorList>
    </citation>
    <scope>NUCLEOTIDE SEQUENCE [LARGE SCALE GENOMIC DNA]</scope>
</reference>
<gene>
    <name evidence="2" type="ORF">ElyMa_000968600</name>
</gene>
<accession>A0AAV4HG67</accession>
<sequence>MLQQSSGWFTQKDDSYLPHAQRIEYSAFPFASSPAFAIHKSADDKDKAILMNLGSNGKVVTPTKRGLKRKRDRKLDRIKRLPNQIERQKKRLRRDKFKNENNSKTSRRKSLSRSRGSTSTDNLSDNFKVYRSQPGMYRRTIFPPGPSSVPHPYMTPNIPVGNPPLMQSGPLMYGTPQCNYGFPPPGPCPPRQMLQNHMPNMQGSQGKLSPNLIYKPLCQENPQTLGCGRWFRLQRQEEAKREGFIPLLQVMFCCCCNELGVFEDDGEQN</sequence>
<protein>
    <submittedName>
        <fullName evidence="2">Uncharacterized protein</fullName>
    </submittedName>
</protein>
<feature type="region of interest" description="Disordered" evidence="1">
    <location>
        <begin position="91"/>
        <end position="129"/>
    </location>
</feature>
<dbReference type="AlphaFoldDB" id="A0AAV4HG67"/>
<evidence type="ECO:0000313" key="2">
    <source>
        <dbReference type="EMBL" id="GFR96415.1"/>
    </source>
</evidence>
<evidence type="ECO:0000313" key="3">
    <source>
        <dbReference type="Proteomes" id="UP000762676"/>
    </source>
</evidence>
<proteinExistence type="predicted"/>
<organism evidence="2 3">
    <name type="scientific">Elysia marginata</name>
    <dbReference type="NCBI Taxonomy" id="1093978"/>
    <lineage>
        <taxon>Eukaryota</taxon>
        <taxon>Metazoa</taxon>
        <taxon>Spiralia</taxon>
        <taxon>Lophotrochozoa</taxon>
        <taxon>Mollusca</taxon>
        <taxon>Gastropoda</taxon>
        <taxon>Heterobranchia</taxon>
        <taxon>Euthyneura</taxon>
        <taxon>Panpulmonata</taxon>
        <taxon>Sacoglossa</taxon>
        <taxon>Placobranchoidea</taxon>
        <taxon>Plakobranchidae</taxon>
        <taxon>Elysia</taxon>
    </lineage>
</organism>
<dbReference type="Proteomes" id="UP000762676">
    <property type="component" value="Unassembled WGS sequence"/>
</dbReference>
<evidence type="ECO:0000256" key="1">
    <source>
        <dbReference type="SAM" id="MobiDB-lite"/>
    </source>
</evidence>
<dbReference type="EMBL" id="BMAT01001966">
    <property type="protein sequence ID" value="GFR96415.1"/>
    <property type="molecule type" value="Genomic_DNA"/>
</dbReference>
<name>A0AAV4HG67_9GAST</name>
<keyword evidence="3" id="KW-1185">Reference proteome</keyword>